<dbReference type="SUPFAM" id="SSF49464">
    <property type="entry name" value="Carboxypeptidase regulatory domain-like"/>
    <property type="match status" value="1"/>
</dbReference>
<sequence length="329" mass="37590">MNRTAFFLLLFSVFTSFAQTVSGYVFDNVTKEPLLGASVYFDGTTIGTITNEEGRFTLELEKKITSPLIVSYVGYNDVFLESVWDQKDIKVGMKPKAVSLKEVVLRADPFSRAQKLKAFKEQFLGNTRAGRGCEILNEDAIHLAYDVSKKQLIASADEAIIIKNSYLGYELRFRLSDCAVTYFSRSLDPQEVHQTFYLGTSFFIDKQEGVAKYEKRREKVYLGSSLHLMRTAARQEWETEKFVLFKGSFSIRPENYFRVSDSLGMKKVSLPLKLNVLYKKSRQSAIFPKYKYYFIDDYGNFYPPDAVSFSGDMGAKRTGDLLPLDYGLK</sequence>
<dbReference type="InterPro" id="IPR008969">
    <property type="entry name" value="CarboxyPept-like_regulatory"/>
</dbReference>
<proteinExistence type="predicted"/>
<evidence type="ECO:0008006" key="4">
    <source>
        <dbReference type="Google" id="ProtNLM"/>
    </source>
</evidence>
<gene>
    <name evidence="2" type="ORF">GWK08_04160</name>
</gene>
<organism evidence="2 3">
    <name type="scientific">Leptobacterium flavescens</name>
    <dbReference type="NCBI Taxonomy" id="472055"/>
    <lineage>
        <taxon>Bacteria</taxon>
        <taxon>Pseudomonadati</taxon>
        <taxon>Bacteroidota</taxon>
        <taxon>Flavobacteriia</taxon>
        <taxon>Flavobacteriales</taxon>
        <taxon>Flavobacteriaceae</taxon>
        <taxon>Leptobacterium</taxon>
    </lineage>
</organism>
<feature type="chain" id="PRO_5026860272" description="Carboxypeptidase-like regulatory domain-containing protein" evidence="1">
    <location>
        <begin position="19"/>
        <end position="329"/>
    </location>
</feature>
<evidence type="ECO:0000313" key="2">
    <source>
        <dbReference type="EMBL" id="NER12622.1"/>
    </source>
</evidence>
<name>A0A6P0UJ98_9FLAO</name>
<evidence type="ECO:0000256" key="1">
    <source>
        <dbReference type="SAM" id="SignalP"/>
    </source>
</evidence>
<evidence type="ECO:0000313" key="3">
    <source>
        <dbReference type="Proteomes" id="UP000468581"/>
    </source>
</evidence>
<comment type="caution">
    <text evidence="2">The sequence shown here is derived from an EMBL/GenBank/DDBJ whole genome shotgun (WGS) entry which is preliminary data.</text>
</comment>
<dbReference type="AlphaFoldDB" id="A0A6P0UJ98"/>
<reference evidence="2 3" key="1">
    <citation type="submission" date="2020-01" db="EMBL/GenBank/DDBJ databases">
        <title>Leptobacterium flavescens.</title>
        <authorList>
            <person name="Wang G."/>
        </authorList>
    </citation>
    <scope>NUCLEOTIDE SEQUENCE [LARGE SCALE GENOMIC DNA]</scope>
    <source>
        <strain evidence="2 3">KCTC 22160</strain>
    </source>
</reference>
<keyword evidence="1" id="KW-0732">Signal</keyword>
<dbReference type="Gene3D" id="2.60.40.1120">
    <property type="entry name" value="Carboxypeptidase-like, regulatory domain"/>
    <property type="match status" value="1"/>
</dbReference>
<dbReference type="Proteomes" id="UP000468581">
    <property type="component" value="Unassembled WGS sequence"/>
</dbReference>
<protein>
    <recommendedName>
        <fullName evidence="4">Carboxypeptidase-like regulatory domain-containing protein</fullName>
    </recommendedName>
</protein>
<feature type="signal peptide" evidence="1">
    <location>
        <begin position="1"/>
        <end position="18"/>
    </location>
</feature>
<keyword evidence="3" id="KW-1185">Reference proteome</keyword>
<dbReference type="Pfam" id="PF13715">
    <property type="entry name" value="CarbopepD_reg_2"/>
    <property type="match status" value="1"/>
</dbReference>
<dbReference type="EMBL" id="JAABOO010000001">
    <property type="protein sequence ID" value="NER12622.1"/>
    <property type="molecule type" value="Genomic_DNA"/>
</dbReference>
<dbReference type="RefSeq" id="WP_163605636.1">
    <property type="nucleotide sequence ID" value="NZ_JAABOO010000001.1"/>
</dbReference>
<accession>A0A6P0UJ98</accession>